<organism evidence="2 3">
    <name type="scientific">Toxocara canis</name>
    <name type="common">Canine roundworm</name>
    <dbReference type="NCBI Taxonomy" id="6265"/>
    <lineage>
        <taxon>Eukaryota</taxon>
        <taxon>Metazoa</taxon>
        <taxon>Ecdysozoa</taxon>
        <taxon>Nematoda</taxon>
        <taxon>Chromadorea</taxon>
        <taxon>Rhabditida</taxon>
        <taxon>Spirurina</taxon>
        <taxon>Ascaridomorpha</taxon>
        <taxon>Ascaridoidea</taxon>
        <taxon>Toxocaridae</taxon>
        <taxon>Toxocara</taxon>
    </lineage>
</organism>
<dbReference type="EMBL" id="UYWY01022842">
    <property type="protein sequence ID" value="VDM46731.1"/>
    <property type="molecule type" value="Genomic_DNA"/>
</dbReference>
<keyword evidence="2" id="KW-1185">Reference proteome</keyword>
<evidence type="ECO:0000313" key="3">
    <source>
        <dbReference type="WBParaSite" id="TCNE_0001541101-mRNA-1"/>
    </source>
</evidence>
<protein>
    <submittedName>
        <fullName evidence="3">SCP domain-containing protein</fullName>
    </submittedName>
</protein>
<accession>A0A183V3U0</accession>
<proteinExistence type="predicted"/>
<evidence type="ECO:0000313" key="2">
    <source>
        <dbReference type="Proteomes" id="UP000050794"/>
    </source>
</evidence>
<gene>
    <name evidence="1" type="ORF">TCNE_LOCUS15410</name>
</gene>
<dbReference type="Proteomes" id="UP000050794">
    <property type="component" value="Unassembled WGS sequence"/>
</dbReference>
<reference evidence="3" key="1">
    <citation type="submission" date="2016-06" db="UniProtKB">
        <authorList>
            <consortium name="WormBaseParasite"/>
        </authorList>
    </citation>
    <scope>IDENTIFICATION</scope>
</reference>
<name>A0A183V3U0_TOXCA</name>
<evidence type="ECO:0000313" key="1">
    <source>
        <dbReference type="EMBL" id="VDM46731.1"/>
    </source>
</evidence>
<sequence>MVRSLNNYDYRHHAAETELRKTQDMWEGLEFVKKREMTEIGNRSIFYQLVVGANQRFGYRSRQLCCDGNTVFCCQQSVYFVTGK</sequence>
<dbReference type="WBParaSite" id="TCNE_0001541101-mRNA-1">
    <property type="protein sequence ID" value="TCNE_0001541101-mRNA-1"/>
    <property type="gene ID" value="TCNE_0001541101"/>
</dbReference>
<dbReference type="AlphaFoldDB" id="A0A183V3U0"/>
<reference evidence="1 2" key="2">
    <citation type="submission" date="2018-11" db="EMBL/GenBank/DDBJ databases">
        <authorList>
            <consortium name="Pathogen Informatics"/>
        </authorList>
    </citation>
    <scope>NUCLEOTIDE SEQUENCE [LARGE SCALE GENOMIC DNA]</scope>
</reference>